<reference evidence="3" key="1">
    <citation type="journal article" date="2002" name="Nature">
        <title>The genome sequence and structure of rice chromosome 1.</title>
        <authorList>
            <person name="Sasaki T."/>
            <person name="Matsumoto T."/>
            <person name="Yamamoto K."/>
            <person name="Sakata K."/>
            <person name="Baba T."/>
            <person name="Katayose Y."/>
            <person name="Wu J."/>
            <person name="Niimura Y."/>
            <person name="Cheng Z."/>
            <person name="Nagamura Y."/>
            <person name="Antonio B.A."/>
            <person name="Kanamori H."/>
            <person name="Hosokawa S."/>
            <person name="Masukawa M."/>
            <person name="Arikawa K."/>
            <person name="Chiden Y."/>
            <person name="Hayashi M."/>
            <person name="Okamoto M."/>
            <person name="Ando T."/>
            <person name="Aoki H."/>
            <person name="Arita K."/>
            <person name="Hamada M."/>
            <person name="Harada C."/>
            <person name="Hijishita S."/>
            <person name="Honda M."/>
            <person name="Ichikawa Y."/>
            <person name="Idonuma A."/>
            <person name="Iijima M."/>
            <person name="Ikeda M."/>
            <person name="Ikeno M."/>
            <person name="Itoh S."/>
            <person name="Itoh T."/>
            <person name="Itoh Y."/>
            <person name="Itoh Y."/>
            <person name="Iwabuchi A."/>
            <person name="Kamiya K."/>
            <person name="Karasawa W."/>
            <person name="Katagiri S."/>
            <person name="Kikuta A."/>
            <person name="Kobayashi N."/>
            <person name="Kono I."/>
            <person name="Machita K."/>
            <person name="Maehara T."/>
            <person name="Mizuno H."/>
            <person name="Mizubayashi T."/>
            <person name="Mukai Y."/>
            <person name="Nagasaki H."/>
            <person name="Nakashima M."/>
            <person name="Nakama Y."/>
            <person name="Nakamichi Y."/>
            <person name="Nakamura M."/>
            <person name="Namiki N."/>
            <person name="Negishi M."/>
            <person name="Ohta I."/>
            <person name="Ono N."/>
            <person name="Saji S."/>
            <person name="Sakai K."/>
            <person name="Shibata M."/>
            <person name="Shimokawa T."/>
            <person name="Shomura A."/>
            <person name="Song J."/>
            <person name="Takazaki Y."/>
            <person name="Terasawa K."/>
            <person name="Tsuji K."/>
            <person name="Waki K."/>
            <person name="Yamagata H."/>
            <person name="Yamane H."/>
            <person name="Yoshiki S."/>
            <person name="Yoshihara R."/>
            <person name="Yukawa K."/>
            <person name="Zhong H."/>
            <person name="Iwama H."/>
            <person name="Endo T."/>
            <person name="Ito H."/>
            <person name="Hahn J.H."/>
            <person name="Kim H.I."/>
            <person name="Eun M.Y."/>
            <person name="Yano M."/>
            <person name="Jiang J."/>
            <person name="Gojobori T."/>
        </authorList>
    </citation>
    <scope>NUCLEOTIDE SEQUENCE [LARGE SCALE GENOMIC DNA]</scope>
</reference>
<keyword evidence="2" id="KW-1133">Transmembrane helix</keyword>
<feature type="region of interest" description="Disordered" evidence="1">
    <location>
        <begin position="183"/>
        <end position="207"/>
    </location>
</feature>
<evidence type="ECO:0000313" key="3">
    <source>
        <dbReference type="EMBL" id="BAB90006.1"/>
    </source>
</evidence>
<feature type="compositionally biased region" description="Gly residues" evidence="1">
    <location>
        <begin position="189"/>
        <end position="207"/>
    </location>
</feature>
<feature type="compositionally biased region" description="Low complexity" evidence="1">
    <location>
        <begin position="225"/>
        <end position="236"/>
    </location>
</feature>
<feature type="compositionally biased region" description="Basic and acidic residues" evidence="1">
    <location>
        <begin position="251"/>
        <end position="276"/>
    </location>
</feature>
<accession>Q8S1A6</accession>
<gene>
    <name evidence="3" type="primary">B1114B07.29</name>
</gene>
<feature type="region of interest" description="Disordered" evidence="1">
    <location>
        <begin position="419"/>
        <end position="464"/>
    </location>
</feature>
<feature type="region of interest" description="Disordered" evidence="1">
    <location>
        <begin position="104"/>
        <end position="157"/>
    </location>
</feature>
<keyword evidence="2" id="KW-0812">Transmembrane</keyword>
<feature type="compositionally biased region" description="Basic and acidic residues" evidence="1">
    <location>
        <begin position="143"/>
        <end position="157"/>
    </location>
</feature>
<sequence>MEGHVGGRWWPGCAAAALQLQATATHAGERVAPRHRQRPRLPRPVAPPPDHRAAAAVLVLVVPDAATLAEDDRLRPQRGASLVGGGGRVTACVLVVIVIVVVPPPPRRPYPRPEPLREAHVLRRQAPPRRERVGRRERRRDRAVRPDVDDRDGDSRSLRRRRRRLSLADTAVGLGSDVARRRGHLGCRRGSGGGGGGGGGGGLGGGASHAATAALIPWRGTAPCRGRGAALAPGSLGRRRGGGQRLAGVGDAEREADGDEGRDPRGVEDRGRRDGEPAEEVALVVERGGGGRVRYRRRRHHWYRERERERERESAAGGDRRRRTLEYVATCVHGLVCPIHAATARSLAACVLPYVAVWNARALRSIGPGRQCVAGRGKSPTVPTRDWSSKFQLPSSCQILEVAVIAAGTQIWAKPLTSPAAAGARGSKRPRRRAGGEAATRRRLGGSSGVDGRGSHEGLEEGEEHDQFVLQGLAAAAVPDATTRPTVVAAVAAFLESSSFPCALTTLQSEAKLELRRYGSCCALPFSARREMRRFRTRRREMGERERERMEKKEEEEGNRNDMWAIHVSGSHIILVRMTNGPSTYFFNSRTQTPRQLHMDRKLSQHHHVGAMLAKPPSKTIKRVRLYRF</sequence>
<feature type="region of interest" description="Disordered" evidence="1">
    <location>
        <begin position="224"/>
        <end position="279"/>
    </location>
</feature>
<evidence type="ECO:0000256" key="1">
    <source>
        <dbReference type="SAM" id="MobiDB-lite"/>
    </source>
</evidence>
<protein>
    <submittedName>
        <fullName evidence="3">Uncharacterized protein</fullName>
    </submittedName>
</protein>
<organism evidence="3">
    <name type="scientific">Oryza sativa subsp. japonica</name>
    <name type="common">Rice</name>
    <dbReference type="NCBI Taxonomy" id="39947"/>
    <lineage>
        <taxon>Eukaryota</taxon>
        <taxon>Viridiplantae</taxon>
        <taxon>Streptophyta</taxon>
        <taxon>Embryophyta</taxon>
        <taxon>Tracheophyta</taxon>
        <taxon>Spermatophyta</taxon>
        <taxon>Magnoliopsida</taxon>
        <taxon>Liliopsida</taxon>
        <taxon>Poales</taxon>
        <taxon>Poaceae</taxon>
        <taxon>BOP clade</taxon>
        <taxon>Oryzoideae</taxon>
        <taxon>Oryzeae</taxon>
        <taxon>Oryzinae</taxon>
        <taxon>Oryza</taxon>
        <taxon>Oryza sativa</taxon>
    </lineage>
</organism>
<dbReference type="EMBL" id="AP003334">
    <property type="protein sequence ID" value="BAB90006.1"/>
    <property type="molecule type" value="Genomic_DNA"/>
</dbReference>
<dbReference type="AlphaFoldDB" id="Q8S1A6"/>
<name>Q8S1A6_ORYSJ</name>
<feature type="transmembrane region" description="Helical" evidence="2">
    <location>
        <begin position="81"/>
        <end position="102"/>
    </location>
</feature>
<dbReference type="Proteomes" id="UP000817658">
    <property type="component" value="Chromosome 1"/>
</dbReference>
<proteinExistence type="predicted"/>
<evidence type="ECO:0000256" key="2">
    <source>
        <dbReference type="SAM" id="Phobius"/>
    </source>
</evidence>
<feature type="compositionally biased region" description="Basic residues" evidence="1">
    <location>
        <begin position="122"/>
        <end position="142"/>
    </location>
</feature>
<keyword evidence="2" id="KW-0472">Membrane</keyword>
<feature type="region of interest" description="Disordered" evidence="1">
    <location>
        <begin position="27"/>
        <end position="49"/>
    </location>
</feature>